<name>A0A2Y9BPD1_9FIRM</name>
<dbReference type="RefSeq" id="WP_109733515.1">
    <property type="nucleotide sequence ID" value="NZ_BAAACK010000010.1"/>
</dbReference>
<accession>A0A2Y9BPD1</accession>
<organism evidence="1 2">
    <name type="scientific">Faecalicatena orotica</name>
    <dbReference type="NCBI Taxonomy" id="1544"/>
    <lineage>
        <taxon>Bacteria</taxon>
        <taxon>Bacillati</taxon>
        <taxon>Bacillota</taxon>
        <taxon>Clostridia</taxon>
        <taxon>Lachnospirales</taxon>
        <taxon>Lachnospiraceae</taxon>
        <taxon>Faecalicatena</taxon>
    </lineage>
</organism>
<dbReference type="Proteomes" id="UP000245845">
    <property type="component" value="Unassembled WGS sequence"/>
</dbReference>
<dbReference type="InterPro" id="IPR024227">
    <property type="entry name" value="DUF3795"/>
</dbReference>
<comment type="caution">
    <text evidence="1">The sequence shown here is derived from an EMBL/GenBank/DDBJ whole genome shotgun (WGS) entry which is preliminary data.</text>
</comment>
<protein>
    <submittedName>
        <fullName evidence="1">Uncharacterized protein DUF3795</fullName>
    </submittedName>
</protein>
<evidence type="ECO:0000313" key="2">
    <source>
        <dbReference type="Proteomes" id="UP000245845"/>
    </source>
</evidence>
<dbReference type="AlphaFoldDB" id="A0A2Y9BPD1"/>
<dbReference type="Pfam" id="PF12675">
    <property type="entry name" value="DUF3795"/>
    <property type="match status" value="1"/>
</dbReference>
<dbReference type="EMBL" id="QGDL01000018">
    <property type="protein sequence ID" value="PWJ22608.1"/>
    <property type="molecule type" value="Genomic_DNA"/>
</dbReference>
<sequence>MKGFNRQNQLFSLCGLNCGLCPMFLNKNCPGCGGGEGNQPCKIARCSMEHVGVEYCFQCSKYPCEKYDLIDDFDSFITHRNRKFDMEKAKRLGIDAYNAEQAEKAKILEVLLSNYNDGRKKTLFCVAVNLLELQDLQAVLKEIDCKPDMETITLKEKSAFVAGLLLDAATMKNFDLKLRKKKINWEMPK</sequence>
<reference evidence="1 2" key="1">
    <citation type="submission" date="2018-05" db="EMBL/GenBank/DDBJ databases">
        <title>The Hungate 1000. A catalogue of reference genomes from the rumen microbiome.</title>
        <authorList>
            <person name="Kelly W."/>
        </authorList>
    </citation>
    <scope>NUCLEOTIDE SEQUENCE [LARGE SCALE GENOMIC DNA]</scope>
    <source>
        <strain evidence="1 2">NLAE-zl-C242</strain>
    </source>
</reference>
<dbReference type="OrthoDB" id="5419848at2"/>
<evidence type="ECO:0000313" key="1">
    <source>
        <dbReference type="EMBL" id="PWJ22608.1"/>
    </source>
</evidence>
<gene>
    <name evidence="1" type="ORF">A8806_11863</name>
</gene>
<proteinExistence type="predicted"/>
<keyword evidence="2" id="KW-1185">Reference proteome</keyword>